<dbReference type="GO" id="GO:0030151">
    <property type="term" value="F:molybdenum ion binding"/>
    <property type="evidence" value="ECO:0007669"/>
    <property type="project" value="InterPro"/>
</dbReference>
<dbReference type="Pfam" id="PF04891">
    <property type="entry name" value="NifQ"/>
    <property type="match status" value="1"/>
</dbReference>
<keyword evidence="4" id="KW-1185">Reference proteome</keyword>
<evidence type="ECO:0000313" key="3">
    <source>
        <dbReference type="Proteomes" id="UP000295985"/>
    </source>
</evidence>
<accession>A0A2U1UPF4</accession>
<dbReference type="EMBL" id="QDKK01000021">
    <property type="protein sequence ID" value="PWC23553.1"/>
    <property type="molecule type" value="Genomic_DNA"/>
</dbReference>
<proteinExistence type="predicted"/>
<dbReference type="RefSeq" id="WP_009112711.1">
    <property type="nucleotide sequence ID" value="NZ_CP034036.1"/>
</dbReference>
<reference evidence="2 4" key="2">
    <citation type="submission" date="2018-11" db="EMBL/GenBank/DDBJ databases">
        <title>Genome sequences of Brenneria nigrifluens and Brenneria rubrifaciens.</title>
        <authorList>
            <person name="Poret-Peterson A.T."/>
            <person name="McClean A.E."/>
            <person name="Kluepfel D.A."/>
        </authorList>
    </citation>
    <scope>NUCLEOTIDE SEQUENCE [LARGE SCALE GENOMIC DNA]</scope>
    <source>
        <strain evidence="2 4">ATCC 13028</strain>
    </source>
</reference>
<gene>
    <name evidence="1" type="ORF">DDT54_13785</name>
    <name evidence="2" type="ORF">EH206_10360</name>
</gene>
<dbReference type="OrthoDB" id="192277at2"/>
<sequence length="175" mass="20141">MVIARTTDTWLRALVGHHLRGQARFPTRMNLDDAAWRGLLLRVGLSASQPRPRHLQQQDELLTRLLMPRRQECEQLADWLRQYMAPDAAPMHRLVAGASMGFNHLWQDLGLSSRAELREMMATCFAPLIAMNANNMRWKKFFYRQVCLAQEGELICRSPSCENCSEIALCFSPEI</sequence>
<dbReference type="Proteomes" id="UP000303847">
    <property type="component" value="Chromosome"/>
</dbReference>
<reference evidence="1 3" key="1">
    <citation type="submission" date="2018-04" db="EMBL/GenBank/DDBJ databases">
        <title>Brenneria corticis sp.nov.</title>
        <authorList>
            <person name="Li Y."/>
        </authorList>
    </citation>
    <scope>NUCLEOTIDE SEQUENCE [LARGE SCALE GENOMIC DNA]</scope>
    <source>
        <strain evidence="1 3">LMG 2694</strain>
    </source>
</reference>
<evidence type="ECO:0000313" key="1">
    <source>
        <dbReference type="EMBL" id="PWC23553.1"/>
    </source>
</evidence>
<evidence type="ECO:0000313" key="4">
    <source>
        <dbReference type="Proteomes" id="UP000303847"/>
    </source>
</evidence>
<dbReference type="AlphaFoldDB" id="A0A2U1UPF4"/>
<dbReference type="Proteomes" id="UP000295985">
    <property type="component" value="Unassembled WGS sequence"/>
</dbReference>
<dbReference type="EMBL" id="CP034036">
    <property type="protein sequence ID" value="QCR04534.1"/>
    <property type="molecule type" value="Genomic_DNA"/>
</dbReference>
<organism evidence="1 3">
    <name type="scientific">Brenneria nigrifluens DSM 30175 = ATCC 13028</name>
    <dbReference type="NCBI Taxonomy" id="1121120"/>
    <lineage>
        <taxon>Bacteria</taxon>
        <taxon>Pseudomonadati</taxon>
        <taxon>Pseudomonadota</taxon>
        <taxon>Gammaproteobacteria</taxon>
        <taxon>Enterobacterales</taxon>
        <taxon>Pectobacteriaceae</taxon>
        <taxon>Brenneria</taxon>
    </lineage>
</organism>
<name>A0A2U1UPF4_9GAMM</name>
<dbReference type="InterPro" id="IPR006975">
    <property type="entry name" value="NifQ"/>
</dbReference>
<evidence type="ECO:0000313" key="2">
    <source>
        <dbReference type="EMBL" id="QCR04534.1"/>
    </source>
</evidence>
<dbReference type="GO" id="GO:0009399">
    <property type="term" value="P:nitrogen fixation"/>
    <property type="evidence" value="ECO:0007669"/>
    <property type="project" value="InterPro"/>
</dbReference>
<protein>
    <submittedName>
        <fullName evidence="1">Nitrogen fixation protein NifQ</fullName>
    </submittedName>
</protein>